<reference evidence="3" key="1">
    <citation type="submission" date="2014-04" db="EMBL/GenBank/DDBJ databases">
        <title>Evolutionary Origins and Diversification of the Mycorrhizal Mutualists.</title>
        <authorList>
            <consortium name="DOE Joint Genome Institute"/>
            <consortium name="Mycorrhizal Genomics Consortium"/>
            <person name="Kohler A."/>
            <person name="Kuo A."/>
            <person name="Nagy L.G."/>
            <person name="Floudas D."/>
            <person name="Copeland A."/>
            <person name="Barry K.W."/>
            <person name="Cichocki N."/>
            <person name="Veneault-Fourrey C."/>
            <person name="LaButti K."/>
            <person name="Lindquist E.A."/>
            <person name="Lipzen A."/>
            <person name="Lundell T."/>
            <person name="Morin E."/>
            <person name="Murat C."/>
            <person name="Riley R."/>
            <person name="Ohm R."/>
            <person name="Sun H."/>
            <person name="Tunlid A."/>
            <person name="Henrissat B."/>
            <person name="Grigoriev I.V."/>
            <person name="Hibbett D.S."/>
            <person name="Martin F."/>
        </authorList>
    </citation>
    <scope>NUCLEOTIDE SEQUENCE [LARGE SCALE GENOMIC DNA]</scope>
    <source>
        <strain evidence="3">FD-334 SS-4</strain>
    </source>
</reference>
<feature type="transmembrane region" description="Helical" evidence="1">
    <location>
        <begin position="6"/>
        <end position="25"/>
    </location>
</feature>
<proteinExistence type="predicted"/>
<evidence type="ECO:0000313" key="3">
    <source>
        <dbReference type="Proteomes" id="UP000054270"/>
    </source>
</evidence>
<dbReference type="Proteomes" id="UP000054270">
    <property type="component" value="Unassembled WGS sequence"/>
</dbReference>
<keyword evidence="1" id="KW-0472">Membrane</keyword>
<feature type="transmembrane region" description="Helical" evidence="1">
    <location>
        <begin position="95"/>
        <end position="115"/>
    </location>
</feature>
<evidence type="ECO:0000256" key="1">
    <source>
        <dbReference type="SAM" id="Phobius"/>
    </source>
</evidence>
<accession>A0A0D2M6G7</accession>
<name>A0A0D2M6G7_HYPSF</name>
<keyword evidence="3" id="KW-1185">Reference proteome</keyword>
<dbReference type="EMBL" id="KN817585">
    <property type="protein sequence ID" value="KJA18743.1"/>
    <property type="molecule type" value="Genomic_DNA"/>
</dbReference>
<protein>
    <submittedName>
        <fullName evidence="2">Uncharacterized protein</fullName>
    </submittedName>
</protein>
<organism evidence="2 3">
    <name type="scientific">Hypholoma sublateritium (strain FD-334 SS-4)</name>
    <dbReference type="NCBI Taxonomy" id="945553"/>
    <lineage>
        <taxon>Eukaryota</taxon>
        <taxon>Fungi</taxon>
        <taxon>Dikarya</taxon>
        <taxon>Basidiomycota</taxon>
        <taxon>Agaricomycotina</taxon>
        <taxon>Agaricomycetes</taxon>
        <taxon>Agaricomycetidae</taxon>
        <taxon>Agaricales</taxon>
        <taxon>Agaricineae</taxon>
        <taxon>Strophariaceae</taxon>
        <taxon>Hypholoma</taxon>
    </lineage>
</organism>
<evidence type="ECO:0000313" key="2">
    <source>
        <dbReference type="EMBL" id="KJA18743.1"/>
    </source>
</evidence>
<keyword evidence="1" id="KW-1133">Transmembrane helix</keyword>
<gene>
    <name evidence="2" type="ORF">HYPSUDRAFT_916195</name>
</gene>
<dbReference type="AlphaFoldDB" id="A0A0D2M6G7"/>
<sequence>MRHLPGLWPSGFGVILVGMPLCFLCRASARITAWPCAAGGRGCLLPPFPFKFTRRSRALRHAVSFHHALRGFIRVHERLCWATYTQRSRGRSADAGILGAPTLALTLTIIALYIAQSLLSVAGQGFDIGLVGVRVALRAFPVYASGAAYAHAHAHA</sequence>
<keyword evidence="1" id="KW-0812">Transmembrane</keyword>